<comment type="caution">
    <text evidence="2">The sequence shown here is derived from an EMBL/GenBank/DDBJ whole genome shotgun (WGS) entry which is preliminary data.</text>
</comment>
<accession>A0ABW3BJR3</accession>
<keyword evidence="3" id="KW-1185">Reference proteome</keyword>
<evidence type="ECO:0000256" key="1">
    <source>
        <dbReference type="SAM" id="Phobius"/>
    </source>
</evidence>
<keyword evidence="1" id="KW-0472">Membrane</keyword>
<feature type="non-terminal residue" evidence="2">
    <location>
        <position position="1"/>
    </location>
</feature>
<reference evidence="3" key="1">
    <citation type="journal article" date="2019" name="Int. J. Syst. Evol. Microbiol.">
        <title>The Global Catalogue of Microorganisms (GCM) 10K type strain sequencing project: providing services to taxonomists for standard genome sequencing and annotation.</title>
        <authorList>
            <consortium name="The Broad Institute Genomics Platform"/>
            <consortium name="The Broad Institute Genome Sequencing Center for Infectious Disease"/>
            <person name="Wu L."/>
            <person name="Ma J."/>
        </authorList>
    </citation>
    <scope>NUCLEOTIDE SEQUENCE [LARGE SCALE GENOMIC DNA]</scope>
    <source>
        <strain evidence="3">CCUG 63369</strain>
    </source>
</reference>
<evidence type="ECO:0000313" key="2">
    <source>
        <dbReference type="EMBL" id="MFD0803250.1"/>
    </source>
</evidence>
<organism evidence="2 3">
    <name type="scientific">Streptomonospora algeriensis</name>
    <dbReference type="NCBI Taxonomy" id="995084"/>
    <lineage>
        <taxon>Bacteria</taxon>
        <taxon>Bacillati</taxon>
        <taxon>Actinomycetota</taxon>
        <taxon>Actinomycetes</taxon>
        <taxon>Streptosporangiales</taxon>
        <taxon>Nocardiopsidaceae</taxon>
        <taxon>Streptomonospora</taxon>
    </lineage>
</organism>
<keyword evidence="1" id="KW-0812">Transmembrane</keyword>
<dbReference type="Proteomes" id="UP001596956">
    <property type="component" value="Unassembled WGS sequence"/>
</dbReference>
<feature type="transmembrane region" description="Helical" evidence="1">
    <location>
        <begin position="21"/>
        <end position="46"/>
    </location>
</feature>
<proteinExistence type="predicted"/>
<name>A0ABW3BJR3_9ACTN</name>
<gene>
    <name evidence="2" type="ORF">ACFQZU_18260</name>
</gene>
<keyword evidence="1" id="KW-1133">Transmembrane helix</keyword>
<evidence type="ECO:0000313" key="3">
    <source>
        <dbReference type="Proteomes" id="UP001596956"/>
    </source>
</evidence>
<sequence length="174" mass="18373">AWLTRRLDSASEVRRPWLRRVLAATAAAASVAVMLVPTAITAAGMLTYRSDVGSVEATRKLCRAIPADASVIMVDGLYGSYLQLVRGMCGVPAAGLAPSGSAGDIARVVAEIEERGRTPVLAASQPRRILPHVPPGTPIRHPFDIRAEKDPGTLMKPPAGAWVFEGDVWIAVVG</sequence>
<dbReference type="EMBL" id="JBHTHR010000801">
    <property type="protein sequence ID" value="MFD0803250.1"/>
    <property type="molecule type" value="Genomic_DNA"/>
</dbReference>
<protein>
    <submittedName>
        <fullName evidence="2">Uncharacterized protein</fullName>
    </submittedName>
</protein>